<dbReference type="InterPro" id="IPR036964">
    <property type="entry name" value="RASGEF_cat_dom_sf"/>
</dbReference>
<feature type="compositionally biased region" description="Low complexity" evidence="3">
    <location>
        <begin position="363"/>
        <end position="381"/>
    </location>
</feature>
<dbReference type="GO" id="GO:0007265">
    <property type="term" value="P:Ras protein signal transduction"/>
    <property type="evidence" value="ECO:0007669"/>
    <property type="project" value="TreeGrafter"/>
</dbReference>
<reference evidence="5 6" key="1">
    <citation type="submission" date="2010-05" db="EMBL/GenBank/DDBJ databases">
        <title>The Genome Sequence of Thecamonas trahens ATCC 50062.</title>
        <authorList>
            <consortium name="The Broad Institute Genome Sequencing Platform"/>
            <person name="Russ C."/>
            <person name="Cuomo C."/>
            <person name="Shea T."/>
            <person name="Young S.K."/>
            <person name="Zeng Q."/>
            <person name="Koehrsen M."/>
            <person name="Haas B."/>
            <person name="Borodovsky M."/>
            <person name="Guigo R."/>
            <person name="Alvarado L."/>
            <person name="Berlin A."/>
            <person name="Bochicchio J."/>
            <person name="Borenstein D."/>
            <person name="Chapman S."/>
            <person name="Chen Z."/>
            <person name="Freedman E."/>
            <person name="Gellesch M."/>
            <person name="Goldberg J."/>
            <person name="Griggs A."/>
            <person name="Gujja S."/>
            <person name="Heilman E."/>
            <person name="Heiman D."/>
            <person name="Hepburn T."/>
            <person name="Howarth C."/>
            <person name="Jen D."/>
            <person name="Larson L."/>
            <person name="Mehta T."/>
            <person name="Park D."/>
            <person name="Pearson M."/>
            <person name="Roberts A."/>
            <person name="Saif S."/>
            <person name="Shenoy N."/>
            <person name="Sisk P."/>
            <person name="Stolte C."/>
            <person name="Sykes S."/>
            <person name="Thomson T."/>
            <person name="Walk T."/>
            <person name="White J."/>
            <person name="Yandava C."/>
            <person name="Burger G."/>
            <person name="Gray M.W."/>
            <person name="Holland P.W.H."/>
            <person name="King N."/>
            <person name="Lang F.B.F."/>
            <person name="Roger A.J."/>
            <person name="Ruiz-Trillo I."/>
            <person name="Lander E."/>
            <person name="Nusbaum C."/>
        </authorList>
    </citation>
    <scope>NUCLEOTIDE SEQUENCE [LARGE SCALE GENOMIC DNA]</scope>
    <source>
        <strain evidence="5 6">ATCC 50062</strain>
    </source>
</reference>
<dbReference type="GeneID" id="25569526"/>
<feature type="region of interest" description="Disordered" evidence="3">
    <location>
        <begin position="263"/>
        <end position="292"/>
    </location>
</feature>
<feature type="compositionally biased region" description="Low complexity" evidence="3">
    <location>
        <begin position="444"/>
        <end position="474"/>
    </location>
</feature>
<feature type="region of interest" description="Disordered" evidence="3">
    <location>
        <begin position="351"/>
        <end position="404"/>
    </location>
</feature>
<organism evidence="5 6">
    <name type="scientific">Thecamonas trahens ATCC 50062</name>
    <dbReference type="NCBI Taxonomy" id="461836"/>
    <lineage>
        <taxon>Eukaryota</taxon>
        <taxon>Apusozoa</taxon>
        <taxon>Apusomonadida</taxon>
        <taxon>Apusomonadidae</taxon>
        <taxon>Thecamonas</taxon>
    </lineage>
</organism>
<feature type="region of interest" description="Disordered" evidence="3">
    <location>
        <begin position="25"/>
        <end position="49"/>
    </location>
</feature>
<dbReference type="PROSITE" id="PS50009">
    <property type="entry name" value="RASGEF_CAT"/>
    <property type="match status" value="1"/>
</dbReference>
<feature type="region of interest" description="Disordered" evidence="3">
    <location>
        <begin position="443"/>
        <end position="474"/>
    </location>
</feature>
<evidence type="ECO:0000259" key="4">
    <source>
        <dbReference type="PROSITE" id="PS50009"/>
    </source>
</evidence>
<dbReference type="GO" id="GO:0005886">
    <property type="term" value="C:plasma membrane"/>
    <property type="evidence" value="ECO:0007669"/>
    <property type="project" value="TreeGrafter"/>
</dbReference>
<protein>
    <recommendedName>
        <fullName evidence="4">Ras-GEF domain-containing protein</fullName>
    </recommendedName>
</protein>
<dbReference type="InterPro" id="IPR008937">
    <property type="entry name" value="Ras-like_GEF"/>
</dbReference>
<dbReference type="SUPFAM" id="SSF48366">
    <property type="entry name" value="Ras GEF"/>
    <property type="match status" value="1"/>
</dbReference>
<feature type="compositionally biased region" description="Pro residues" evidence="3">
    <location>
        <begin position="282"/>
        <end position="291"/>
    </location>
</feature>
<dbReference type="Gene3D" id="1.10.840.10">
    <property type="entry name" value="Ras guanine-nucleotide exchange factors catalytic domain"/>
    <property type="match status" value="1"/>
</dbReference>
<dbReference type="Pfam" id="PF00617">
    <property type="entry name" value="RasGEF"/>
    <property type="match status" value="1"/>
</dbReference>
<dbReference type="InterPro" id="IPR023578">
    <property type="entry name" value="Ras_GEF_dom_sf"/>
</dbReference>
<keyword evidence="1 2" id="KW-0344">Guanine-nucleotide releasing factor</keyword>
<evidence type="ECO:0000313" key="6">
    <source>
        <dbReference type="Proteomes" id="UP000054408"/>
    </source>
</evidence>
<evidence type="ECO:0000313" key="5">
    <source>
        <dbReference type="EMBL" id="KNC50546.1"/>
    </source>
</evidence>
<dbReference type="InterPro" id="IPR001895">
    <property type="entry name" value="RASGEF_cat_dom"/>
</dbReference>
<evidence type="ECO:0000256" key="3">
    <source>
        <dbReference type="SAM" id="MobiDB-lite"/>
    </source>
</evidence>
<dbReference type="GO" id="GO:0005085">
    <property type="term" value="F:guanyl-nucleotide exchange factor activity"/>
    <property type="evidence" value="ECO:0007669"/>
    <property type="project" value="UniProtKB-KW"/>
</dbReference>
<evidence type="ECO:0000256" key="1">
    <source>
        <dbReference type="ARBA" id="ARBA00022658"/>
    </source>
</evidence>
<dbReference type="Proteomes" id="UP000054408">
    <property type="component" value="Unassembled WGS sequence"/>
</dbReference>
<gene>
    <name evidence="5" type="ORF">AMSG_11611</name>
</gene>
<dbReference type="EMBL" id="GL349435">
    <property type="protein sequence ID" value="KNC50546.1"/>
    <property type="molecule type" value="Genomic_DNA"/>
</dbReference>
<dbReference type="PANTHER" id="PTHR23113:SF368">
    <property type="entry name" value="CELL DIVISION CONTROL PROTEIN 25"/>
    <property type="match status" value="1"/>
</dbReference>
<dbReference type="PANTHER" id="PTHR23113">
    <property type="entry name" value="GUANINE NUCLEOTIDE EXCHANGE FACTOR"/>
    <property type="match status" value="1"/>
</dbReference>
<keyword evidence="6" id="KW-1185">Reference proteome</keyword>
<dbReference type="RefSeq" id="XP_013762590.1">
    <property type="nucleotide sequence ID" value="XM_013907136.1"/>
</dbReference>
<feature type="domain" description="Ras-GEF" evidence="4">
    <location>
        <begin position="917"/>
        <end position="1031"/>
    </location>
</feature>
<proteinExistence type="predicted"/>
<accession>A0A0L0DEG1</accession>
<dbReference type="AlphaFoldDB" id="A0A0L0DEG1"/>
<sequence>MASRWGSLGGSGRCARKSCLKRERTYSPCLPGERPVTPPPSKRHAPLEASAPALVAPRVILPHSTPVHPTSTGGSTVAQAVDMPQAQGSPAPLRRSVVKRINYQPPAALAPPPPPCELRVVASLREEAALLACPPLARFDLGNMAALAPTGSFSIAAALPSPLPPPPSASRPLFVHRARASAILHAPAPSAARHLADAELRRAYARPASASADRAASVPSSPAPAALTHAPPGCDVLAVDHAASPTRAAAVESLVARMRAARSRSAASLTSPDKVSLDSPSPSRPWSPPRAPRASLAELLDDARSPLPVPVPTQVVDPSSPLRIRIGKRRRFRRMVTLATEVKDEVKAVTSSLDSAGNDDCLSDGSPSSDYSGYSATATSPPSSPPSPVWPLAGSPTPPPAEEHFLTPLTVRRSATREPASSTVSSEGSTSALTAVHRATPMALSPAPASSSSSSSTSLRFGLSSSSSSPDDAVSDVSMLSAYHRNREHRLWQRGNIDSGVAKRVMEEIDPKQARQSLGTAELDALLDSSDVSTASSPTPARHVAILRKRMAAAKLKNHRHSRELALDESHVVLGGLSPVPEASASRDSLASLASQRESLASVVALLDTVEASDGAEALQLEWSSDDGDAASSVGSAVHPEPHRVSQPLTAESLQAAVTAALPPHVDWDEVGSEWMAEFEWVGNLPADARDDELVLTVQRGTRIHFLEASSDGNAESESALPLFGVHNGHFEQSLWCMTESGKPRLVRGLPWLVVLHLALPRAHEAPFFFLFTPLLIRSGSKARQGVSAAGLAAVMLEAFEASSTRAQLRLGSLVLEWVHRHPEDFSECRVGGRLHGLMSKIGAKLKLILPLFGTRLDALFNRALELGANGKHIAAAHVFAHQPGIELVAIGRRHPLDGLALRNSLATSIQVLINLPAEQVATALTLVDLAMFELVADREIVQLVREQVATGGASTLVDVPAVGAVLARAVHIERWVVTCVLGGISSTRVLEAFIDVAWECVALRNFHTAVAIARGLEDEAVRGSRKRGVV</sequence>
<evidence type="ECO:0000256" key="2">
    <source>
        <dbReference type="PROSITE-ProRule" id="PRU00168"/>
    </source>
</evidence>
<name>A0A0L0DEG1_THETB</name>